<dbReference type="InterPro" id="IPR053151">
    <property type="entry name" value="RNase_H-like"/>
</dbReference>
<feature type="region of interest" description="Disordered" evidence="1">
    <location>
        <begin position="192"/>
        <end position="211"/>
    </location>
</feature>
<feature type="compositionally biased region" description="Polar residues" evidence="1">
    <location>
        <begin position="196"/>
        <end position="205"/>
    </location>
</feature>
<evidence type="ECO:0000313" key="3">
    <source>
        <dbReference type="EMBL" id="SPC98675.1"/>
    </source>
</evidence>
<sequence>MVLLVNLFDDESVVAILKIRIPHFLRPDELELGSSAPRVYSLVEPFVWRPSPSGFIKLNVDAAVSLSRTTLAMVVRNDKGEILKFWAKAGCCEVPVVAEAKVVLWALQMTKEEDYQMVLVEGDAKTVMDSLQSPLSPVDWTISTIARDVQTLSSYFLNYMENTPREMICRNINQEQEKMKEAGPPHCPVVHGGLSSGPQQTQSQNDLRRRQLQQVTEKMRQWPKRPRDLPWPPKSVPAEIRNDERQAGHLLCPLVTVDFVTE</sequence>
<evidence type="ECO:0000259" key="2">
    <source>
        <dbReference type="Pfam" id="PF13456"/>
    </source>
</evidence>
<protein>
    <recommendedName>
        <fullName evidence="2">RNase H type-1 domain-containing protein</fullName>
    </recommendedName>
</protein>
<proteinExistence type="predicted"/>
<reference evidence="3" key="1">
    <citation type="submission" date="2018-02" db="EMBL/GenBank/DDBJ databases">
        <authorList>
            <person name="Cohen D.B."/>
            <person name="Kent A.D."/>
        </authorList>
    </citation>
    <scope>NUCLEOTIDE SEQUENCE</scope>
</reference>
<organism evidence="3">
    <name type="scientific">Fagus sylvatica</name>
    <name type="common">Beechnut</name>
    <dbReference type="NCBI Taxonomy" id="28930"/>
    <lineage>
        <taxon>Eukaryota</taxon>
        <taxon>Viridiplantae</taxon>
        <taxon>Streptophyta</taxon>
        <taxon>Embryophyta</taxon>
        <taxon>Tracheophyta</taxon>
        <taxon>Spermatophyta</taxon>
        <taxon>Magnoliopsida</taxon>
        <taxon>eudicotyledons</taxon>
        <taxon>Gunneridae</taxon>
        <taxon>Pentapetalae</taxon>
        <taxon>rosids</taxon>
        <taxon>fabids</taxon>
        <taxon>Fagales</taxon>
        <taxon>Fagaceae</taxon>
        <taxon>Fagus</taxon>
    </lineage>
</organism>
<dbReference type="PANTHER" id="PTHR47723">
    <property type="entry name" value="OS05G0353850 PROTEIN"/>
    <property type="match status" value="1"/>
</dbReference>
<dbReference type="EMBL" id="OIVN01001890">
    <property type="protein sequence ID" value="SPC98675.1"/>
    <property type="molecule type" value="Genomic_DNA"/>
</dbReference>
<dbReference type="GO" id="GO:0004523">
    <property type="term" value="F:RNA-DNA hybrid ribonuclease activity"/>
    <property type="evidence" value="ECO:0007669"/>
    <property type="project" value="InterPro"/>
</dbReference>
<evidence type="ECO:0000256" key="1">
    <source>
        <dbReference type="SAM" id="MobiDB-lite"/>
    </source>
</evidence>
<dbReference type="Pfam" id="PF13456">
    <property type="entry name" value="RVT_3"/>
    <property type="match status" value="1"/>
</dbReference>
<feature type="domain" description="RNase H type-1" evidence="2">
    <location>
        <begin position="59"/>
        <end position="166"/>
    </location>
</feature>
<dbReference type="PANTHER" id="PTHR47723:SF24">
    <property type="entry name" value="RNASE H TYPE-1 DOMAIN-CONTAINING PROTEIN"/>
    <property type="match status" value="1"/>
</dbReference>
<dbReference type="InterPro" id="IPR002156">
    <property type="entry name" value="RNaseH_domain"/>
</dbReference>
<gene>
    <name evidence="3" type="ORF">FSB_LOCUS26557</name>
</gene>
<dbReference type="AlphaFoldDB" id="A0A2N9GGM0"/>
<dbReference type="GO" id="GO:0003676">
    <property type="term" value="F:nucleic acid binding"/>
    <property type="evidence" value="ECO:0007669"/>
    <property type="project" value="InterPro"/>
</dbReference>
<accession>A0A2N9GGM0</accession>
<name>A0A2N9GGM0_FAGSY</name>